<feature type="transmembrane region" description="Helical" evidence="19">
    <location>
        <begin position="1553"/>
        <end position="1578"/>
    </location>
</feature>
<dbReference type="InterPro" id="IPR005284">
    <property type="entry name" value="Pigment_permease/Abcg"/>
</dbReference>
<evidence type="ECO:0000256" key="6">
    <source>
        <dbReference type="ARBA" id="ARBA00022536"/>
    </source>
</evidence>
<dbReference type="InterPro" id="IPR001507">
    <property type="entry name" value="ZP_dom"/>
</dbReference>
<dbReference type="Gene3D" id="3.40.50.300">
    <property type="entry name" value="P-loop containing nucleotide triphosphate hydrolases"/>
    <property type="match status" value="1"/>
</dbReference>
<organism evidence="26 27">
    <name type="scientific">Sciurus carolinensis</name>
    <name type="common">Eastern gray squirrel</name>
    <dbReference type="NCBI Taxonomy" id="30640"/>
    <lineage>
        <taxon>Eukaryota</taxon>
        <taxon>Metazoa</taxon>
        <taxon>Chordata</taxon>
        <taxon>Craniata</taxon>
        <taxon>Vertebrata</taxon>
        <taxon>Euteleostomi</taxon>
        <taxon>Mammalia</taxon>
        <taxon>Eutheria</taxon>
        <taxon>Euarchontoglires</taxon>
        <taxon>Glires</taxon>
        <taxon>Rodentia</taxon>
        <taxon>Sciuromorpha</taxon>
        <taxon>Sciuridae</taxon>
        <taxon>Sciurinae</taxon>
        <taxon>Sciurini</taxon>
        <taxon>Sciurus</taxon>
    </lineage>
</organism>
<feature type="domain" description="ZP" evidence="24">
    <location>
        <begin position="844"/>
        <end position="1087"/>
    </location>
</feature>
<dbReference type="Proteomes" id="UP001166674">
    <property type="component" value="Unassembled WGS sequence"/>
</dbReference>
<dbReference type="PROSITE" id="PS00010">
    <property type="entry name" value="ASX_HYDROXYL"/>
    <property type="match status" value="2"/>
</dbReference>
<dbReference type="EMBL" id="JAATJV010206189">
    <property type="protein sequence ID" value="MBZ3873491.1"/>
    <property type="molecule type" value="Genomic_DNA"/>
</dbReference>
<feature type="transmembrane region" description="Helical" evidence="19">
    <location>
        <begin position="1620"/>
        <end position="1642"/>
    </location>
</feature>
<evidence type="ECO:0000259" key="24">
    <source>
        <dbReference type="PROSITE" id="PS51034"/>
    </source>
</evidence>
<dbReference type="GO" id="GO:0033344">
    <property type="term" value="P:cholesterol efflux"/>
    <property type="evidence" value="ECO:0007669"/>
    <property type="project" value="TreeGrafter"/>
</dbReference>
<dbReference type="InterPro" id="IPR011489">
    <property type="entry name" value="EMI_domain"/>
</dbReference>
<dbReference type="Gene3D" id="2.60.40.10">
    <property type="entry name" value="Immunoglobulins"/>
    <property type="match status" value="1"/>
</dbReference>
<evidence type="ECO:0000256" key="10">
    <source>
        <dbReference type="ARBA" id="ARBA00022741"/>
    </source>
</evidence>
<evidence type="ECO:0000256" key="1">
    <source>
        <dbReference type="ARBA" id="ARBA00004127"/>
    </source>
</evidence>
<dbReference type="PROSITE" id="PS00211">
    <property type="entry name" value="ABC_TRANSPORTER_1"/>
    <property type="match status" value="1"/>
</dbReference>
<dbReference type="SUPFAM" id="SSF49265">
    <property type="entry name" value="Fibronectin type III"/>
    <property type="match status" value="1"/>
</dbReference>
<reference evidence="26" key="1">
    <citation type="submission" date="2020-03" db="EMBL/GenBank/DDBJ databases">
        <title>Studies in the Genomics of Life Span.</title>
        <authorList>
            <person name="Glass D."/>
        </authorList>
    </citation>
    <scope>NUCLEOTIDE SEQUENCE</scope>
    <source>
        <strain evidence="26">SUZIE</strain>
        <tissue evidence="26">Muscle</tissue>
    </source>
</reference>
<dbReference type="InterPro" id="IPR000742">
    <property type="entry name" value="EGF"/>
</dbReference>
<feature type="domain" description="EGF-like" evidence="21">
    <location>
        <begin position="513"/>
        <end position="558"/>
    </location>
</feature>
<feature type="region of interest" description="Disordered" evidence="18">
    <location>
        <begin position="792"/>
        <end position="831"/>
    </location>
</feature>
<proteinExistence type="inferred from homology"/>
<keyword evidence="13 19" id="KW-1133">Transmembrane helix</keyword>
<evidence type="ECO:0000256" key="14">
    <source>
        <dbReference type="ARBA" id="ARBA00023136"/>
    </source>
</evidence>
<gene>
    <name evidence="26" type="ORF">SUZIE_123195</name>
</gene>
<dbReference type="InterPro" id="IPR001881">
    <property type="entry name" value="EGF-like_Ca-bd_dom"/>
</dbReference>
<dbReference type="GO" id="GO:0045542">
    <property type="term" value="P:positive regulation of cholesterol biosynthetic process"/>
    <property type="evidence" value="ECO:0007669"/>
    <property type="project" value="UniProtKB-ARBA"/>
</dbReference>
<dbReference type="InterPro" id="IPR003961">
    <property type="entry name" value="FN3_dom"/>
</dbReference>
<keyword evidence="27" id="KW-1185">Reference proteome</keyword>
<dbReference type="SMART" id="SM00382">
    <property type="entry name" value="AAA"/>
    <property type="match status" value="1"/>
</dbReference>
<dbReference type="InterPro" id="IPR049883">
    <property type="entry name" value="NOTCH1_EGF-like"/>
</dbReference>
<dbReference type="GO" id="GO:0005509">
    <property type="term" value="F:calcium ion binding"/>
    <property type="evidence" value="ECO:0007669"/>
    <property type="project" value="InterPro"/>
</dbReference>
<evidence type="ECO:0000256" key="2">
    <source>
        <dbReference type="ARBA" id="ARBA00004236"/>
    </source>
</evidence>
<feature type="domain" description="SEA" evidence="20">
    <location>
        <begin position="402"/>
        <end position="516"/>
    </location>
</feature>
<dbReference type="NCBIfam" id="TIGR00955">
    <property type="entry name" value="3a01204"/>
    <property type="match status" value="1"/>
</dbReference>
<feature type="domain" description="EGF-like" evidence="21">
    <location>
        <begin position="748"/>
        <end position="793"/>
    </location>
</feature>
<dbReference type="InterPro" id="IPR036116">
    <property type="entry name" value="FN3_sf"/>
</dbReference>
<dbReference type="SUPFAM" id="SSF57184">
    <property type="entry name" value="Growth factor receptor domain"/>
    <property type="match status" value="1"/>
</dbReference>
<dbReference type="PROSITE" id="PS50853">
    <property type="entry name" value="FN3"/>
    <property type="match status" value="1"/>
</dbReference>
<feature type="transmembrane region" description="Helical" evidence="19">
    <location>
        <begin position="1512"/>
        <end position="1533"/>
    </location>
</feature>
<dbReference type="InterPro" id="IPR042235">
    <property type="entry name" value="ZP-C_dom"/>
</dbReference>
<evidence type="ECO:0000256" key="11">
    <source>
        <dbReference type="ARBA" id="ARBA00022840"/>
    </source>
</evidence>
<evidence type="ECO:0000256" key="15">
    <source>
        <dbReference type="ARBA" id="ARBA00023157"/>
    </source>
</evidence>
<keyword evidence="15" id="KW-1015">Disulfide bond</keyword>
<dbReference type="GO" id="GO:0012505">
    <property type="term" value="C:endomembrane system"/>
    <property type="evidence" value="ECO:0007669"/>
    <property type="project" value="UniProtKB-SubCell"/>
</dbReference>
<dbReference type="PROSITE" id="PS51041">
    <property type="entry name" value="EMI"/>
    <property type="match status" value="1"/>
</dbReference>
<evidence type="ECO:0000259" key="21">
    <source>
        <dbReference type="PROSITE" id="PS50026"/>
    </source>
</evidence>
<evidence type="ECO:0000256" key="17">
    <source>
        <dbReference type="PROSITE-ProRule" id="PRU00076"/>
    </source>
</evidence>
<dbReference type="InterPro" id="IPR003593">
    <property type="entry name" value="AAA+_ATPase"/>
</dbReference>
<dbReference type="PROSITE" id="PS01187">
    <property type="entry name" value="EGF_CA"/>
    <property type="match status" value="3"/>
</dbReference>
<feature type="domain" description="EMI" evidence="25">
    <location>
        <begin position="1"/>
        <end position="59"/>
    </location>
</feature>
<evidence type="ECO:0000256" key="19">
    <source>
        <dbReference type="SAM" id="Phobius"/>
    </source>
</evidence>
<dbReference type="InterPro" id="IPR000082">
    <property type="entry name" value="SEA_dom"/>
</dbReference>
<dbReference type="InterPro" id="IPR048290">
    <property type="entry name" value="ZP_chr"/>
</dbReference>
<dbReference type="Pfam" id="PF07645">
    <property type="entry name" value="EGF_CA"/>
    <property type="match status" value="3"/>
</dbReference>
<name>A0AA41MKI0_SCICA</name>
<dbReference type="GO" id="GO:0016887">
    <property type="term" value="F:ATP hydrolysis activity"/>
    <property type="evidence" value="ECO:0007669"/>
    <property type="project" value="InterPro"/>
</dbReference>
<keyword evidence="5" id="KW-1003">Cell membrane</keyword>
<keyword evidence="6 17" id="KW-0245">EGF-like domain</keyword>
<dbReference type="PRINTS" id="PR00023">
    <property type="entry name" value="ZPELLUCIDA"/>
</dbReference>
<evidence type="ECO:0000259" key="23">
    <source>
        <dbReference type="PROSITE" id="PS50893"/>
    </source>
</evidence>
<comment type="similarity">
    <text evidence="3">Belongs to the ABC transporter superfamily. ABCG family. Eye pigment precursor importer (TC 3.A.1.204) subfamily.</text>
</comment>
<evidence type="ECO:0000256" key="18">
    <source>
        <dbReference type="SAM" id="MobiDB-lite"/>
    </source>
</evidence>
<feature type="transmembrane region" description="Helical" evidence="19">
    <location>
        <begin position="1704"/>
        <end position="1726"/>
    </location>
</feature>
<dbReference type="GO" id="GO:0042632">
    <property type="term" value="P:cholesterol homeostasis"/>
    <property type="evidence" value="ECO:0007669"/>
    <property type="project" value="TreeGrafter"/>
</dbReference>
<feature type="transmembrane region" description="Helical" evidence="19">
    <location>
        <begin position="1654"/>
        <end position="1672"/>
    </location>
</feature>
<comment type="caution">
    <text evidence="17">Lacks conserved residue(s) required for the propagation of feature annotation.</text>
</comment>
<dbReference type="GO" id="GO:0005886">
    <property type="term" value="C:plasma membrane"/>
    <property type="evidence" value="ECO:0007669"/>
    <property type="project" value="UniProtKB-SubCell"/>
</dbReference>
<dbReference type="Gene3D" id="2.60.40.4100">
    <property type="entry name" value="Zona pellucida, ZP-C domain"/>
    <property type="match status" value="1"/>
</dbReference>
<dbReference type="Pfam" id="PF23344">
    <property type="entry name" value="ZP-N"/>
    <property type="match status" value="1"/>
</dbReference>
<evidence type="ECO:0000256" key="3">
    <source>
        <dbReference type="ARBA" id="ARBA00005814"/>
    </source>
</evidence>
<evidence type="ECO:0000259" key="20">
    <source>
        <dbReference type="PROSITE" id="PS50024"/>
    </source>
</evidence>
<evidence type="ECO:0000256" key="12">
    <source>
        <dbReference type="ARBA" id="ARBA00022967"/>
    </source>
</evidence>
<dbReference type="CDD" id="cd00054">
    <property type="entry name" value="EGF_CA"/>
    <property type="match status" value="3"/>
</dbReference>
<evidence type="ECO:0000259" key="22">
    <source>
        <dbReference type="PROSITE" id="PS50853"/>
    </source>
</evidence>
<dbReference type="PROSITE" id="PS50026">
    <property type="entry name" value="EGF_3"/>
    <property type="match status" value="2"/>
</dbReference>
<dbReference type="PROSITE" id="PS50893">
    <property type="entry name" value="ABC_TRANSPORTER_2"/>
    <property type="match status" value="1"/>
</dbReference>
<dbReference type="PANTHER" id="PTHR48041:SF90">
    <property type="entry name" value="ATP-BINDING CASSETTE SUB-FAMILY G MEMBER 1"/>
    <property type="match status" value="1"/>
</dbReference>
<dbReference type="SMART" id="SM00179">
    <property type="entry name" value="EGF_CA"/>
    <property type="match status" value="3"/>
</dbReference>
<evidence type="ECO:0000256" key="4">
    <source>
        <dbReference type="ARBA" id="ARBA00022448"/>
    </source>
</evidence>
<evidence type="ECO:0000256" key="13">
    <source>
        <dbReference type="ARBA" id="ARBA00022989"/>
    </source>
</evidence>
<dbReference type="InterPro" id="IPR055355">
    <property type="entry name" value="ZP-C"/>
</dbReference>
<dbReference type="CDD" id="cd00063">
    <property type="entry name" value="FN3"/>
    <property type="match status" value="1"/>
</dbReference>
<dbReference type="SMART" id="SM00060">
    <property type="entry name" value="FN3"/>
    <property type="match status" value="2"/>
</dbReference>
<feature type="transmembrane region" description="Helical" evidence="19">
    <location>
        <begin position="1483"/>
        <end position="1500"/>
    </location>
</feature>
<keyword evidence="7 19" id="KW-0812">Transmembrane</keyword>
<dbReference type="FunFam" id="3.40.50.300:FF:000267">
    <property type="entry name" value="ATP-binding cassette, sub-family G (WHITE), member 1"/>
    <property type="match status" value="1"/>
</dbReference>
<keyword evidence="11 26" id="KW-0067">ATP-binding</keyword>
<dbReference type="InterPro" id="IPR050352">
    <property type="entry name" value="ABCG_transporters"/>
</dbReference>
<sequence length="1734" mass="190354">MEAVQTSHGTHVSCGGWIPWRRCPKTVYRTQYLAVEVPESRNVTDCCQGYEQLGLYCVLHVGATAGRSQVSWYNVTVLVKMDFEDLQRVDPRLRNHTRLLYSLVTSALQPLDPAVHYLSSASQDPSTTLSWLLLGLPRLLPVANVSALLDDIVKRVYEVVNIQVQGATAGRSQVSWYNVTVLVKMDFEDLQRVDPRLRNHTRLLYSLVTSALQPLDPAVHYLSSASQDPSTTLSWLLLGLPRLLPVANVSALLDDIVKRVYEVVNIQVQDVNECAHHELHACPGEQLCVNAEGSYQCVRPHVSSASAPRTPNPAGEDCPPICDYVALNVTSSSFRVSWSLNSTQNHTFHVQVQQGELVLRDTWTSDLVLEVAGLEAGVLYSVKTSYQGCGTNVSAWLTIKTDAQVYGVTIKIINRNLTEQLLNCSSTEHRNFSRQLLREVENSFPPAVSDLYRRGKLRVQITSLQAGSLVVKLRLTVQDPEFPVAVSTLAPMLQLLSSSTVFQIDQQGTVVQDWDECADGSQHDCSPSARCINLEGSYACQCHTARDANPSRAGRACEVPVPIERVTVSNVTSSSFHLAWVANLTLHPTFRLTLVSPRSPAQDLETQDTGVTLSGLGPGTLHLVEIVAEACGKGGAGAHLKVRTAAQKLRGRVRLANAGLSESSCHAGGTQHFLRVVGDSLPATLRQHMDSGGIRVDVTSIAKGGGVVEFDLLVIVNLDVREVSAAFLSALQNASLLEGSRGGASIWDYDECERQEHDCVPGTSCQNTLGSFTCRCQGGALDSRVEYSGRRCEGGSPGNLTQAPSPERPPTPVGTKAALMPGSARPAPQDLHPRLNLTGAVRVLCEIEKVAIAIRRRFLQQEAIPESSLYLGQPSCNVSSSNSTHVLLVASWGECGTLVQSNLTNTVVRTVLRSDLSPEGIIHHLKILSPIHCTFRNDLLTSLGYGPEWGVHTVLEDLHGAGNFVTKMQLFVGDSPIPQNHSVSASDDVKIQVGLYRQNSQLKVVLTECWATPSSNAGDPLTFGFINNSCPVPNTYTSVIENGNSSKAQFKLRVFSFINNSVVYLHCRLRVCVESPRATCRINASSYSAAMAEPKSVCVSVDEVVSSNVDDAETDLLNGHLKKVDNNLTEAQRFSSLPRRAAVNIEFKDLSYSVPEGPWWRKKGYKTLLKGISGKFNSGELVAIMGPSGAGKSTLMNILAGYRETGMKGAVLINGMPRDLRCFRKVSCYIMQDDMLLPHLTVQEAMMVSAHLKLQEKDEGRREMVKEILTALGLLSCANTRTGSLSGGQRKRLAIALELVNNPPVMFFDEPTSGLDSASCFQVVSLMKGLAQGGRSIVCTIHQPSAKLFELFDQLYVLSQGQCVYRGKVSNLVPYLRGLGLNCPTYHNPADFVMEVASGEYGDQNGRLVRAVREGLCDSDYKRDLAGDAQVNPFLWHRPPEEDSASMEGCHSFSASCLTQFCILFRRTFLSIMRDSVLTHLRITSHIGIGLLIGLLYLGIGNEAKKVLSNSGFLFFSMLFLMFAALMPTVLTFPLEMGVFLREHLNYWYSLKAYYLAKTMADVPFQIMFPVAYCSIVYWMTSQPSDAVRFVLFAALGTMTSLVAQSLGLLIGAASTSLQVATFVGPVTAIPVLLFSGFFVSFDTIPTYLQWMSYISYVRYGFEGVILSIYGLDREDLHCDIDETCHFQKSEAILRELDVENAKLYLDFVVLGVFFISLRLIAYLVLRYKIRAER</sequence>
<accession>A0AA41MKI0</accession>
<dbReference type="InterPro" id="IPR003439">
    <property type="entry name" value="ABC_transporter-like_ATP-bd"/>
</dbReference>
<evidence type="ECO:0000256" key="9">
    <source>
        <dbReference type="ARBA" id="ARBA00022737"/>
    </source>
</evidence>
<dbReference type="Pfam" id="PF19055">
    <property type="entry name" value="ABC2_membrane_7"/>
    <property type="match status" value="1"/>
</dbReference>
<dbReference type="Pfam" id="PF01061">
    <property type="entry name" value="ABC2_membrane"/>
    <property type="match status" value="1"/>
</dbReference>
<dbReference type="SMART" id="SM00181">
    <property type="entry name" value="EGF"/>
    <property type="match status" value="2"/>
</dbReference>
<evidence type="ECO:0000313" key="26">
    <source>
        <dbReference type="EMBL" id="MBZ3873491.1"/>
    </source>
</evidence>
<dbReference type="Pfam" id="PF00100">
    <property type="entry name" value="Zona_pellucida"/>
    <property type="match status" value="1"/>
</dbReference>
<evidence type="ECO:0000256" key="5">
    <source>
        <dbReference type="ARBA" id="ARBA00022475"/>
    </source>
</evidence>
<evidence type="ECO:0000256" key="16">
    <source>
        <dbReference type="ARBA" id="ARBA00023180"/>
    </source>
</evidence>
<feature type="domain" description="ABC transporter" evidence="23">
    <location>
        <begin position="1145"/>
        <end position="1385"/>
    </location>
</feature>
<evidence type="ECO:0000256" key="8">
    <source>
        <dbReference type="ARBA" id="ARBA00022729"/>
    </source>
</evidence>
<dbReference type="Pfam" id="PF00005">
    <property type="entry name" value="ABC_tran"/>
    <property type="match status" value="1"/>
</dbReference>
<dbReference type="PROSITE" id="PS51034">
    <property type="entry name" value="ZP_2"/>
    <property type="match status" value="1"/>
</dbReference>
<dbReference type="GO" id="GO:0010875">
    <property type="term" value="P:positive regulation of cholesterol efflux"/>
    <property type="evidence" value="ECO:0007669"/>
    <property type="project" value="UniProtKB-ARBA"/>
</dbReference>
<dbReference type="InterPro" id="IPR017871">
    <property type="entry name" value="ABC_transporter-like_CS"/>
</dbReference>
<comment type="subcellular location">
    <subcellularLocation>
        <location evidence="2">Cell membrane</location>
    </subcellularLocation>
    <subcellularLocation>
        <location evidence="1">Endomembrane system</location>
        <topology evidence="1">Multi-pass membrane protein</topology>
    </subcellularLocation>
</comment>
<keyword evidence="4" id="KW-0813">Transport</keyword>
<dbReference type="InterPro" id="IPR009030">
    <property type="entry name" value="Growth_fac_rcpt_cys_sf"/>
</dbReference>
<dbReference type="InterPro" id="IPR013525">
    <property type="entry name" value="ABC2_TM"/>
</dbReference>
<dbReference type="InterPro" id="IPR043926">
    <property type="entry name" value="ABCG_dom"/>
</dbReference>
<dbReference type="CDD" id="cd03213">
    <property type="entry name" value="ABCG_EPDR"/>
    <property type="match status" value="1"/>
</dbReference>
<keyword evidence="9" id="KW-0677">Repeat</keyword>
<evidence type="ECO:0000259" key="25">
    <source>
        <dbReference type="PROSITE" id="PS51041"/>
    </source>
</evidence>
<dbReference type="InterPro" id="IPR000152">
    <property type="entry name" value="EGF-type_Asp/Asn_hydroxyl_site"/>
</dbReference>
<keyword evidence="8" id="KW-0732">Signal</keyword>
<evidence type="ECO:0000256" key="7">
    <source>
        <dbReference type="ARBA" id="ARBA00022692"/>
    </source>
</evidence>
<feature type="domain" description="Fibronectin type-III" evidence="22">
    <location>
        <begin position="562"/>
        <end position="648"/>
    </location>
</feature>
<dbReference type="Gene3D" id="2.10.25.10">
    <property type="entry name" value="Laminin"/>
    <property type="match status" value="3"/>
</dbReference>
<keyword evidence="12" id="KW-1278">Translocase</keyword>
<dbReference type="PANTHER" id="PTHR48041">
    <property type="entry name" value="ABC TRANSPORTER G FAMILY MEMBER 28"/>
    <property type="match status" value="1"/>
</dbReference>
<dbReference type="InterPro" id="IPR027417">
    <property type="entry name" value="P-loop_NTPase"/>
</dbReference>
<comment type="caution">
    <text evidence="26">The sequence shown here is derived from an EMBL/GenBank/DDBJ whole genome shotgun (WGS) entry which is preliminary data.</text>
</comment>
<keyword evidence="16" id="KW-0325">Glycoprotein</keyword>
<dbReference type="GO" id="GO:0034041">
    <property type="term" value="F:ABC-type sterol transporter activity"/>
    <property type="evidence" value="ECO:0007669"/>
    <property type="project" value="TreeGrafter"/>
</dbReference>
<protein>
    <submittedName>
        <fullName evidence="26">ATP-binding cassette sub-family G member 1</fullName>
    </submittedName>
</protein>
<dbReference type="InterPro" id="IPR055356">
    <property type="entry name" value="ZP-N"/>
</dbReference>
<keyword evidence="10" id="KW-0547">Nucleotide-binding</keyword>
<dbReference type="Gene3D" id="2.60.40.3210">
    <property type="entry name" value="Zona pellucida, ZP-N domain"/>
    <property type="match status" value="1"/>
</dbReference>
<dbReference type="GO" id="GO:0005524">
    <property type="term" value="F:ATP binding"/>
    <property type="evidence" value="ECO:0007669"/>
    <property type="project" value="UniProtKB-KW"/>
</dbReference>
<evidence type="ECO:0000313" key="27">
    <source>
        <dbReference type="Proteomes" id="UP001166674"/>
    </source>
</evidence>
<keyword evidence="14 19" id="KW-0472">Membrane</keyword>
<dbReference type="SUPFAM" id="SSF52540">
    <property type="entry name" value="P-loop containing nucleoside triphosphate hydrolases"/>
    <property type="match status" value="1"/>
</dbReference>
<feature type="transmembrane region" description="Helical" evidence="19">
    <location>
        <begin position="1590"/>
        <end position="1614"/>
    </location>
</feature>
<dbReference type="PROSITE" id="PS50024">
    <property type="entry name" value="SEA"/>
    <property type="match status" value="1"/>
</dbReference>
<dbReference type="InterPro" id="IPR018097">
    <property type="entry name" value="EGF_Ca-bd_CS"/>
</dbReference>
<dbReference type="InterPro" id="IPR013783">
    <property type="entry name" value="Ig-like_fold"/>
</dbReference>
<dbReference type="SMART" id="SM00241">
    <property type="entry name" value="ZP"/>
    <property type="match status" value="1"/>
</dbReference>
<dbReference type="GO" id="GO:0071403">
    <property type="term" value="P:cellular response to high density lipoprotein particle stimulus"/>
    <property type="evidence" value="ECO:0007669"/>
    <property type="project" value="UniProtKB-ARBA"/>
</dbReference>